<comment type="similarity">
    <text evidence="2">Belongs to the glycosyl hydrolase 81 family.</text>
</comment>
<dbReference type="Gene3D" id="2.70.98.30">
    <property type="entry name" value="Golgi alpha-mannosidase II, domain 4"/>
    <property type="match status" value="1"/>
</dbReference>
<evidence type="ECO:0000256" key="5">
    <source>
        <dbReference type="ARBA" id="ARBA00023277"/>
    </source>
</evidence>
<evidence type="ECO:0000313" key="11">
    <source>
        <dbReference type="EMBL" id="KAF0737279.1"/>
    </source>
</evidence>
<dbReference type="PANTHER" id="PTHR31983">
    <property type="entry name" value="ENDO-1,3(4)-BETA-GLUCANASE 1"/>
    <property type="match status" value="1"/>
</dbReference>
<comment type="catalytic activity">
    <reaction evidence="1">
        <text>Hydrolysis of (1-&gt;3)-beta-D-glucosidic linkages in (1-&gt;3)-beta-D-glucans.</text>
        <dbReference type="EC" id="3.2.1.39"/>
    </reaction>
</comment>
<dbReference type="GO" id="GO:0071555">
    <property type="term" value="P:cell wall organization"/>
    <property type="evidence" value="ECO:0007669"/>
    <property type="project" value="UniProtKB-KW"/>
</dbReference>
<keyword evidence="7" id="KW-0961">Cell wall biogenesis/degradation</keyword>
<dbReference type="GO" id="GO:0052861">
    <property type="term" value="F:endo-1,3(4)-beta-glucanase activity"/>
    <property type="evidence" value="ECO:0007669"/>
    <property type="project" value="InterPro"/>
</dbReference>
<dbReference type="Pfam" id="PF17652">
    <property type="entry name" value="Glyco_hydro81C"/>
    <property type="match status" value="1"/>
</dbReference>
<dbReference type="EC" id="3.2.1.39" evidence="3"/>
<dbReference type="AlphaFoldDB" id="A0A6G0XAU5"/>
<evidence type="ECO:0000313" key="12">
    <source>
        <dbReference type="Proteomes" id="UP000481153"/>
    </source>
</evidence>
<evidence type="ECO:0000256" key="7">
    <source>
        <dbReference type="ARBA" id="ARBA00023316"/>
    </source>
</evidence>
<comment type="caution">
    <text evidence="11">The sequence shown here is derived from an EMBL/GenBank/DDBJ whole genome shotgun (WGS) entry which is preliminary data.</text>
</comment>
<evidence type="ECO:0000256" key="2">
    <source>
        <dbReference type="ARBA" id="ARBA00010730"/>
    </source>
</evidence>
<dbReference type="InterPro" id="IPR040451">
    <property type="entry name" value="GH81_N"/>
</dbReference>
<evidence type="ECO:0000256" key="6">
    <source>
        <dbReference type="ARBA" id="ARBA00023295"/>
    </source>
</evidence>
<dbReference type="VEuPathDB" id="FungiDB:AeMF1_015808"/>
<sequence length="790" mass="87520">MTKVDLRQQSLPLYHPQQQSLQETSGHGTFVTLAVPKRPSTSSSSSRFPMVVSIALRSAMAMACLALGSLVLPLPHIFNPTTPAIQDAAACSSDVMSSPLCLFQASKAQSWFAPPRNLHASIPADKPIPTNRWWGNLISAARDDTVPEKRVWTNPYAIVLLTQGIAISFPFDTRYFQGKSGNTNGAKSYSHAYTKDITLGGGNSKAPFLVTGWDDLGVTARQDQGDNKWIETTLVSGMAFTTASYSNVAPRVTTTHNIMSINHVQRTAGRTTKGETIRGVKFLVGLDNGQTWVVYASRPVTFKVDGRTLESPDTFTGDIRVALVRKPDDITSLDNYRGCVVRGGNLTHDRFHYRFDWATSGDCAPGLLHFGLPHHADTLDATTAAPLAGMTQLGSATRGFMIPIATMSKALRWKFTENLVPVELYPRQRPTPERLKTTRLLDHLAADIDATWNMPNDGSYYFNGKKAQKYASLCLMASDRAVVGTDLTLLKRCQPKLAAVLAPFIKNSFAHRLVYDTVYKGIVTSQGFDDADTYADFGNTIYNDHHYHFGYWVAAAAIANVVHPQMPGLATLNQRITFLIRDVANADAHDPSFPAFRMFDWFKGHSYSHGVTAASDGKDLESTSEDVNFYYAMALFGEATGDVPLAHLGRLMLSVNVHSVQTYFLMDSANKVHPPSIVVNHVPGIYFDNKVSYTTWFSDARQSIHMIQMLPVTPVTEFVRTKRFVQEEWTDILTHLPIVKNDNWNDPALSLLYLNYAAVDPDLAMKKLQYMALDDGLSRSWALYMAASRY</sequence>
<evidence type="ECO:0000256" key="3">
    <source>
        <dbReference type="ARBA" id="ARBA00012780"/>
    </source>
</evidence>
<evidence type="ECO:0000256" key="4">
    <source>
        <dbReference type="ARBA" id="ARBA00022801"/>
    </source>
</evidence>
<evidence type="ECO:0000259" key="9">
    <source>
        <dbReference type="Pfam" id="PF03639"/>
    </source>
</evidence>
<protein>
    <recommendedName>
        <fullName evidence="3">glucan endo-1,3-beta-D-glucosidase</fullName>
        <ecNumber evidence="3">3.2.1.39</ecNumber>
    </recommendedName>
</protein>
<dbReference type="EMBL" id="VJMJ01000084">
    <property type="protein sequence ID" value="KAF0737279.1"/>
    <property type="molecule type" value="Genomic_DNA"/>
</dbReference>
<dbReference type="GO" id="GO:0042973">
    <property type="term" value="F:glucan endo-1,3-beta-D-glucosidase activity"/>
    <property type="evidence" value="ECO:0007669"/>
    <property type="project" value="UniProtKB-EC"/>
</dbReference>
<proteinExistence type="inferred from homology"/>
<keyword evidence="8" id="KW-0624">Polysaccharide degradation</keyword>
<dbReference type="InterPro" id="IPR040720">
    <property type="entry name" value="GH81_C"/>
</dbReference>
<organism evidence="11 12">
    <name type="scientific">Aphanomyces euteiches</name>
    <dbReference type="NCBI Taxonomy" id="100861"/>
    <lineage>
        <taxon>Eukaryota</taxon>
        <taxon>Sar</taxon>
        <taxon>Stramenopiles</taxon>
        <taxon>Oomycota</taxon>
        <taxon>Saprolegniomycetes</taxon>
        <taxon>Saprolegniales</taxon>
        <taxon>Verrucalvaceae</taxon>
        <taxon>Aphanomyces</taxon>
    </lineage>
</organism>
<dbReference type="InterPro" id="IPR005200">
    <property type="entry name" value="Endo-beta-glucanase"/>
</dbReference>
<keyword evidence="12" id="KW-1185">Reference proteome</keyword>
<dbReference type="PROSITE" id="PS52008">
    <property type="entry name" value="GH81"/>
    <property type="match status" value="1"/>
</dbReference>
<evidence type="ECO:0000256" key="1">
    <source>
        <dbReference type="ARBA" id="ARBA00000382"/>
    </source>
</evidence>
<evidence type="ECO:0000259" key="10">
    <source>
        <dbReference type="Pfam" id="PF17652"/>
    </source>
</evidence>
<accession>A0A6G0XAU5</accession>
<feature type="domain" description="Glycosyl hydrolase family 81 C-terminal" evidence="10">
    <location>
        <begin position="443"/>
        <end position="783"/>
    </location>
</feature>
<dbReference type="Proteomes" id="UP000481153">
    <property type="component" value="Unassembled WGS sequence"/>
</dbReference>
<dbReference type="PANTHER" id="PTHR31983:SF0">
    <property type="entry name" value="GLUCAN ENDO-1,3-BETA-D-GLUCOSIDASE 2"/>
    <property type="match status" value="1"/>
</dbReference>
<keyword evidence="5" id="KW-0119">Carbohydrate metabolism</keyword>
<reference evidence="11 12" key="1">
    <citation type="submission" date="2019-07" db="EMBL/GenBank/DDBJ databases">
        <title>Genomics analysis of Aphanomyces spp. identifies a new class of oomycete effector associated with host adaptation.</title>
        <authorList>
            <person name="Gaulin E."/>
        </authorList>
    </citation>
    <scope>NUCLEOTIDE SEQUENCE [LARGE SCALE GENOMIC DNA]</scope>
    <source>
        <strain evidence="11 12">ATCC 201684</strain>
    </source>
</reference>
<keyword evidence="4" id="KW-0378">Hydrolase</keyword>
<dbReference type="Pfam" id="PF03639">
    <property type="entry name" value="Glyco_hydro_81"/>
    <property type="match status" value="1"/>
</dbReference>
<name>A0A6G0XAU5_9STRA</name>
<keyword evidence="6" id="KW-0326">Glycosidase</keyword>
<dbReference type="Gene3D" id="1.20.5.420">
    <property type="entry name" value="Immunoglobulin FC, subunit C"/>
    <property type="match status" value="1"/>
</dbReference>
<gene>
    <name evidence="11" type="ORF">Ae201684_006452</name>
</gene>
<evidence type="ECO:0000256" key="8">
    <source>
        <dbReference type="ARBA" id="ARBA00023326"/>
    </source>
</evidence>
<feature type="domain" description="Glycosyl hydrolase family 81 N-terminal" evidence="9">
    <location>
        <begin position="123"/>
        <end position="424"/>
    </location>
</feature>
<dbReference type="GO" id="GO:0000272">
    <property type="term" value="P:polysaccharide catabolic process"/>
    <property type="evidence" value="ECO:0007669"/>
    <property type="project" value="UniProtKB-KW"/>
</dbReference>